<dbReference type="GO" id="GO:0048024">
    <property type="term" value="P:regulation of mRNA splicing, via spliceosome"/>
    <property type="evidence" value="ECO:0007669"/>
    <property type="project" value="TreeGrafter"/>
</dbReference>
<feature type="domain" description="PWI" evidence="3">
    <location>
        <begin position="12"/>
        <end position="111"/>
    </location>
</feature>
<feature type="compositionally biased region" description="Basic and acidic residues" evidence="2">
    <location>
        <begin position="184"/>
        <end position="197"/>
    </location>
</feature>
<gene>
    <name evidence="4" type="ORF">N0V93_001271</name>
</gene>
<organism evidence="4 5">
    <name type="scientific">Gnomoniopsis smithogilvyi</name>
    <dbReference type="NCBI Taxonomy" id="1191159"/>
    <lineage>
        <taxon>Eukaryota</taxon>
        <taxon>Fungi</taxon>
        <taxon>Dikarya</taxon>
        <taxon>Ascomycota</taxon>
        <taxon>Pezizomycotina</taxon>
        <taxon>Sordariomycetes</taxon>
        <taxon>Sordariomycetidae</taxon>
        <taxon>Diaporthales</taxon>
        <taxon>Gnomoniaceae</taxon>
        <taxon>Gnomoniopsis</taxon>
    </lineage>
</organism>
<dbReference type="GO" id="GO:0006397">
    <property type="term" value="P:mRNA processing"/>
    <property type="evidence" value="ECO:0007669"/>
    <property type="project" value="UniProtKB-KW"/>
</dbReference>
<sequence>MATGVDAKLLKSTKFPPEFSQKVDMTKVNLQVMKKWIAGKISEILGSEDDVVIELCFNLIEGPRFPDIKSLQIQLTGFLDKDTAPFCKELWNLCLSAQTSPQGVPKELLEAKKMELIQEKLEADKAAEESRKRREDFESRRARGGRVDSWRGGRGGDRDSYNGRGRGFGRGRSPSRSPPPSRRGGRDSFRGPARGRDSYMPGGRGPPRRDDRRPVVVVAAGPDLIFGRDPDLLFAERTTTAQALADVHPLPRLYSSADDTPLLEVDPQTSEDDLGQDRLHDHGVHHRAGDVPGTAAVEVSQSLVLGEEKTEADTD</sequence>
<dbReference type="GO" id="GO:0005681">
    <property type="term" value="C:spliceosomal complex"/>
    <property type="evidence" value="ECO:0007669"/>
    <property type="project" value="TreeGrafter"/>
</dbReference>
<dbReference type="PROSITE" id="PS51025">
    <property type="entry name" value="PWI"/>
    <property type="match status" value="1"/>
</dbReference>
<keyword evidence="5" id="KW-1185">Reference proteome</keyword>
<dbReference type="InterPro" id="IPR052225">
    <property type="entry name" value="Ser/Arg_repetitive_matrix"/>
</dbReference>
<proteinExistence type="predicted"/>
<dbReference type="PANTHER" id="PTHR23148">
    <property type="entry name" value="SERINE/ARGININE REGULATED NUCLEAR MATRIX PROTEIN"/>
    <property type="match status" value="1"/>
</dbReference>
<feature type="region of interest" description="Disordered" evidence="2">
    <location>
        <begin position="255"/>
        <end position="293"/>
    </location>
</feature>
<dbReference type="EMBL" id="JAPEVB010000001">
    <property type="protein sequence ID" value="KAJ4397047.1"/>
    <property type="molecule type" value="Genomic_DNA"/>
</dbReference>
<reference evidence="4" key="1">
    <citation type="submission" date="2022-10" db="EMBL/GenBank/DDBJ databases">
        <title>Tapping the CABI collections for fungal endophytes: first genome assemblies for Collariella, Neodidymelliopsis, Ascochyta clinopodiicola, Didymella pomorum, Didymosphaeria variabile, Neocosmospora piperis and Neocucurbitaria cava.</title>
        <authorList>
            <person name="Hill R."/>
        </authorList>
    </citation>
    <scope>NUCLEOTIDE SEQUENCE</scope>
    <source>
        <strain evidence="4">IMI 355082</strain>
    </source>
</reference>
<dbReference type="GO" id="GO:0003723">
    <property type="term" value="F:RNA binding"/>
    <property type="evidence" value="ECO:0007669"/>
    <property type="project" value="TreeGrafter"/>
</dbReference>
<dbReference type="AlphaFoldDB" id="A0A9W8Z5K9"/>
<dbReference type="PANTHER" id="PTHR23148:SF0">
    <property type="entry name" value="SERINE_ARGININE REPETITIVE MATRIX PROTEIN 1"/>
    <property type="match status" value="1"/>
</dbReference>
<feature type="region of interest" description="Disordered" evidence="2">
    <location>
        <begin position="123"/>
        <end position="215"/>
    </location>
</feature>
<protein>
    <recommendedName>
        <fullName evidence="3">PWI domain-containing protein</fullName>
    </recommendedName>
</protein>
<comment type="caution">
    <text evidence="4">The sequence shown here is derived from an EMBL/GenBank/DDBJ whole genome shotgun (WGS) entry which is preliminary data.</text>
</comment>
<evidence type="ECO:0000259" key="3">
    <source>
        <dbReference type="PROSITE" id="PS51025"/>
    </source>
</evidence>
<dbReference type="InterPro" id="IPR002483">
    <property type="entry name" value="PWI_dom"/>
</dbReference>
<name>A0A9W8Z5K9_9PEZI</name>
<dbReference type="SMART" id="SM00311">
    <property type="entry name" value="PWI"/>
    <property type="match status" value="1"/>
</dbReference>
<dbReference type="Proteomes" id="UP001140453">
    <property type="component" value="Unassembled WGS sequence"/>
</dbReference>
<dbReference type="InterPro" id="IPR036483">
    <property type="entry name" value="PWI_dom_sf"/>
</dbReference>
<dbReference type="Pfam" id="PF01480">
    <property type="entry name" value="PWI"/>
    <property type="match status" value="1"/>
</dbReference>
<evidence type="ECO:0000313" key="4">
    <source>
        <dbReference type="EMBL" id="KAJ4397047.1"/>
    </source>
</evidence>
<dbReference type="OrthoDB" id="163257at2759"/>
<evidence type="ECO:0000256" key="2">
    <source>
        <dbReference type="SAM" id="MobiDB-lite"/>
    </source>
</evidence>
<keyword evidence="1" id="KW-0507">mRNA processing</keyword>
<dbReference type="Gene3D" id="1.20.1390.10">
    <property type="entry name" value="PWI domain"/>
    <property type="match status" value="1"/>
</dbReference>
<dbReference type="SUPFAM" id="SSF101233">
    <property type="entry name" value="PWI domain"/>
    <property type="match status" value="1"/>
</dbReference>
<accession>A0A9W8Z5K9</accession>
<evidence type="ECO:0000313" key="5">
    <source>
        <dbReference type="Proteomes" id="UP001140453"/>
    </source>
</evidence>
<feature type="compositionally biased region" description="Basic and acidic residues" evidence="2">
    <location>
        <begin position="123"/>
        <end position="161"/>
    </location>
</feature>
<evidence type="ECO:0000256" key="1">
    <source>
        <dbReference type="ARBA" id="ARBA00022664"/>
    </source>
</evidence>